<dbReference type="InterPro" id="IPR008964">
    <property type="entry name" value="Invasin/intimin_cell_adhesion"/>
</dbReference>
<reference evidence="3" key="1">
    <citation type="journal article" date="2020" name="mSystems">
        <title>Genome- and Community-Level Interaction Insights into Carbon Utilization and Element Cycling Functions of Hydrothermarchaeota in Hydrothermal Sediment.</title>
        <authorList>
            <person name="Zhou Z."/>
            <person name="Liu Y."/>
            <person name="Xu W."/>
            <person name="Pan J."/>
            <person name="Luo Z.H."/>
            <person name="Li M."/>
        </authorList>
    </citation>
    <scope>NUCLEOTIDE SEQUENCE [LARGE SCALE GENOMIC DNA]</scope>
    <source>
        <strain evidence="3">SpSt-716</strain>
    </source>
</reference>
<dbReference type="EMBL" id="DTEN01000062">
    <property type="protein sequence ID" value="HGI74361.1"/>
    <property type="molecule type" value="Genomic_DNA"/>
</dbReference>
<dbReference type="AlphaFoldDB" id="A0A7V3YKQ0"/>
<evidence type="ECO:0000313" key="3">
    <source>
        <dbReference type="EMBL" id="HGI74361.1"/>
    </source>
</evidence>
<dbReference type="InterPro" id="IPR013783">
    <property type="entry name" value="Ig-like_fold"/>
</dbReference>
<dbReference type="Pfam" id="PF02369">
    <property type="entry name" value="Big_1"/>
    <property type="match status" value="1"/>
</dbReference>
<organism evidence="3">
    <name type="scientific">Candidatus Caldatribacterium californiense</name>
    <dbReference type="NCBI Taxonomy" id="1454726"/>
    <lineage>
        <taxon>Bacteria</taxon>
        <taxon>Pseudomonadati</taxon>
        <taxon>Atribacterota</taxon>
        <taxon>Atribacteria</taxon>
        <taxon>Atribacterales</taxon>
        <taxon>Candidatus Caldatribacteriaceae</taxon>
        <taxon>Candidatus Caldatribacterium</taxon>
    </lineage>
</organism>
<comment type="caution">
    <text evidence="3">The sequence shown here is derived from an EMBL/GenBank/DDBJ whole genome shotgun (WGS) entry which is preliminary data.</text>
</comment>
<dbReference type="PROSITE" id="PS51257">
    <property type="entry name" value="PROKAR_LIPOPROTEIN"/>
    <property type="match status" value="1"/>
</dbReference>
<protein>
    <recommendedName>
        <fullName evidence="2">Big-1 domain-containing protein</fullName>
    </recommendedName>
</protein>
<comment type="similarity">
    <text evidence="1">Belongs to the intimin/invasin family.</text>
</comment>
<dbReference type="InterPro" id="IPR003344">
    <property type="entry name" value="Big_1_dom"/>
</dbReference>
<evidence type="ECO:0000259" key="2">
    <source>
        <dbReference type="Pfam" id="PF02369"/>
    </source>
</evidence>
<gene>
    <name evidence="3" type="ORF">ENU96_01585</name>
</gene>
<feature type="domain" description="Big-1" evidence="2">
    <location>
        <begin position="567"/>
        <end position="627"/>
    </location>
</feature>
<sequence>MRNVPGIVLVLGIVLFAASCNSGWDFTIINAPSHLFCGEEFQFRVACQGSCSFPLFWSAQYGTITQDGWYRAPDFPCTEVVEVISRGMKRLASFPVLMPGDPATPQSLAEVLPSFRILFAPPSCVSDFCVPFHFTVRGSFLVVLNGKTLMKDRYHREREVALELPLEEGENVLLVVLEGKEVFQSNILCDRTPPVIFLSRALWAPEGVWVFGTADEEVTVEGVKGNKNTWEVLVPWEGEKRVIWRDRAGNRREEIFAAERDLSLEVVGPSRVKKGETADFRIRCTFRGIPLEEARVVCGGKEEVLSLGEGTVSVTFPEEGKISVSFAFGNKTFEFPVEVYVLPVATLEFLVPFPREVVQGETLVLQGTLRDAEGNPCSGRKVWGEIRSSTFSAIAETFSDSSGRWTLPLGGISGTGRHILRISAEDILVEHELFGISGRPSFFWAVRPGTVLRSMAGYPVPFEVQVATAEGKPVQGAKVEWVWKTAEGVSPVPSSDLGVNERTDLSGKCVGEIAMPRKVGDYTLEARLPFWEVPPLVFSVTVLAAAPRFFEDLSVLPPSGRVGEPLTFRVRVRDTYGNPCPEKTVNVYLREGENLVKQRSVVTDTQGEASFTLIPQKLGTFTVEAHVQFTPYSLSWSLPVADG</sequence>
<proteinExistence type="inferred from homology"/>
<accession>A0A7V3YKQ0</accession>
<dbReference type="Gene3D" id="2.60.40.10">
    <property type="entry name" value="Immunoglobulins"/>
    <property type="match status" value="1"/>
</dbReference>
<dbReference type="SUPFAM" id="SSF49373">
    <property type="entry name" value="Invasin/intimin cell-adhesion fragments"/>
    <property type="match status" value="1"/>
</dbReference>
<name>A0A7V3YKQ0_9BACT</name>
<evidence type="ECO:0000256" key="1">
    <source>
        <dbReference type="ARBA" id="ARBA00010116"/>
    </source>
</evidence>